<dbReference type="OrthoDB" id="3613218at2"/>
<feature type="compositionally biased region" description="Pro residues" evidence="1">
    <location>
        <begin position="1"/>
        <end position="17"/>
    </location>
</feature>
<protein>
    <submittedName>
        <fullName evidence="3">Uncharacterized protein</fullName>
    </submittedName>
</protein>
<dbReference type="RefSeq" id="WP_017982800.1">
    <property type="nucleotide sequence ID" value="NZ_AQUL01000001.1"/>
</dbReference>
<keyword evidence="2" id="KW-1133">Transmembrane helix</keyword>
<evidence type="ECO:0000256" key="2">
    <source>
        <dbReference type="SAM" id="Phobius"/>
    </source>
</evidence>
<evidence type="ECO:0000313" key="4">
    <source>
        <dbReference type="Proteomes" id="UP000062973"/>
    </source>
</evidence>
<proteinExistence type="predicted"/>
<dbReference type="PATRIC" id="fig|1068978.7.peg.4142"/>
<evidence type="ECO:0000256" key="1">
    <source>
        <dbReference type="SAM" id="MobiDB-lite"/>
    </source>
</evidence>
<dbReference type="EMBL" id="CP009110">
    <property type="protein sequence ID" value="AIJ23963.1"/>
    <property type="molecule type" value="Genomic_DNA"/>
</dbReference>
<organism evidence="3 4">
    <name type="scientific">Amycolatopsis methanolica 239</name>
    <dbReference type="NCBI Taxonomy" id="1068978"/>
    <lineage>
        <taxon>Bacteria</taxon>
        <taxon>Bacillati</taxon>
        <taxon>Actinomycetota</taxon>
        <taxon>Actinomycetes</taxon>
        <taxon>Pseudonocardiales</taxon>
        <taxon>Pseudonocardiaceae</taxon>
        <taxon>Amycolatopsis</taxon>
        <taxon>Amycolatopsis methanolica group</taxon>
    </lineage>
</organism>
<sequence>MYPQPYPPLAYPQPPARPPRRRRGTLIATCIALVAVAAIAATLVITLRPSAPPAAAITEYQAPANGSGYDTAVWDQPIPLPVGANLCSWMPEMAEASGSLGGGVVRTSDGSVEGGPGCSFRLADGNVIQVRNGPFYAINQYTSVLEAATFAGIPGRMYSFIPADDPDVTCTAQLAGRSIAVPAVDAFALDNNGDQQAMCALARQGMELLARRYVPLPGGTPARDAIQDLPPGALDATSACDLAGTALYHLNVSYREEARQRGSTALGTTCMSAGQENTATFLLTTGTPGLAGVPPVAGAKVTTSRFGTSYTLRLEQELARCTASLEFTGGKVFQLTTGPDRNKPDNSACQAARVALAYVVRQQLLDSTFP</sequence>
<accession>A0A076MSR1</accession>
<dbReference type="AlphaFoldDB" id="A0A076MSR1"/>
<dbReference type="HOGENOM" id="CLU_798410_0_0_11"/>
<dbReference type="KEGG" id="amq:AMETH_3871"/>
<keyword evidence="2" id="KW-0472">Membrane</keyword>
<gene>
    <name evidence="3" type="ORF">AMETH_3871</name>
</gene>
<name>A0A076MSR1_AMYME</name>
<keyword evidence="4" id="KW-1185">Reference proteome</keyword>
<feature type="transmembrane region" description="Helical" evidence="2">
    <location>
        <begin position="26"/>
        <end position="47"/>
    </location>
</feature>
<evidence type="ECO:0000313" key="3">
    <source>
        <dbReference type="EMBL" id="AIJ23963.1"/>
    </source>
</evidence>
<reference evidence="3 4" key="1">
    <citation type="submission" date="2014-07" db="EMBL/GenBank/DDBJ databases">
        <title>Whole Genome Sequence of the Amycolatopsis methanolica 239.</title>
        <authorList>
            <person name="Tang B."/>
        </authorList>
    </citation>
    <scope>NUCLEOTIDE SEQUENCE [LARGE SCALE GENOMIC DNA]</scope>
    <source>
        <strain evidence="3 4">239</strain>
    </source>
</reference>
<feature type="region of interest" description="Disordered" evidence="1">
    <location>
        <begin position="1"/>
        <end position="20"/>
    </location>
</feature>
<keyword evidence="2" id="KW-0812">Transmembrane</keyword>
<dbReference type="Proteomes" id="UP000062973">
    <property type="component" value="Chromosome"/>
</dbReference>